<sequence>MSLLSSEDEYTEEELLHVCEDLGLPCDEENISLLKEAIDEIILESEFESEEGSNDVSLFGSLSLSDSSQPMGKSTPTNAESFSSPIRRIDRRSARLYRREETQSRNRDVPLNLPSSQENEELRRHNPSAYFLLNDAWRCLSSIYGTMSIMENLQLKLSATRTWSSRDRSKQLDIPGFPPRGDDKENLSRFPQYPTDGPSGCTKRTEQHIESDPSNGTRSLTARDKFECDPSIRRVNRFVPGQLLYRHDPVKKFELYREEWARKPTPGEQKRLALRWKVREYMLRHDMPVFDPRKRTASHTVHPKDWSPRPYLD</sequence>
<evidence type="ECO:0000256" key="4">
    <source>
        <dbReference type="ARBA" id="ARBA00022490"/>
    </source>
</evidence>
<dbReference type="Proteomes" id="UP000053676">
    <property type="component" value="Unassembled WGS sequence"/>
</dbReference>
<evidence type="ECO:0000313" key="10">
    <source>
        <dbReference type="EMBL" id="ETN74548.1"/>
    </source>
</evidence>
<feature type="region of interest" description="Disordered" evidence="8">
    <location>
        <begin position="291"/>
        <end position="313"/>
    </location>
</feature>
<evidence type="ECO:0000256" key="7">
    <source>
        <dbReference type="ARBA" id="ARBA00023273"/>
    </source>
</evidence>
<keyword evidence="4" id="KW-0963">Cytoplasm</keyword>
<keyword evidence="11" id="KW-1185">Reference proteome</keyword>
<keyword evidence="6" id="KW-0206">Cytoskeleton</keyword>
<comment type="subcellular location">
    <subcellularLocation>
        <location evidence="2">Cell projection</location>
        <location evidence="2">Cilium</location>
    </subcellularLocation>
    <subcellularLocation>
        <location evidence="1">Cytoplasm</location>
        <location evidence="1">Cytoskeleton</location>
        <location evidence="1">Microtubule organizing center</location>
        <location evidence="1">Centrosome</location>
        <location evidence="1">Centriole</location>
    </subcellularLocation>
</comment>
<dbReference type="GO" id="GO:0097730">
    <property type="term" value="C:non-motile cilium"/>
    <property type="evidence" value="ECO:0007669"/>
    <property type="project" value="TreeGrafter"/>
</dbReference>
<evidence type="ECO:0000256" key="3">
    <source>
        <dbReference type="ARBA" id="ARBA00010091"/>
    </source>
</evidence>
<feature type="region of interest" description="Disordered" evidence="8">
    <location>
        <begin position="58"/>
        <end position="122"/>
    </location>
</feature>
<keyword evidence="5" id="KW-0970">Cilium biogenesis/degradation</keyword>
<comment type="similarity">
    <text evidence="3">Belongs to the HYLS1 family.</text>
</comment>
<dbReference type="OrthoDB" id="6343432at2759"/>
<dbReference type="PANTHER" id="PTHR34174:SF1">
    <property type="entry name" value="CENTRIOLAR AND CILIOGENESIS-ASSOCIATED PROTEIN HYLS1"/>
    <property type="match status" value="1"/>
</dbReference>
<dbReference type="InterPro" id="IPR052319">
    <property type="entry name" value="Centriolar_ciliogenesis_assoc"/>
</dbReference>
<dbReference type="KEGG" id="nai:NECAME_12928"/>
<dbReference type="Pfam" id="PF15311">
    <property type="entry name" value="HYLS1_C"/>
    <property type="match status" value="1"/>
</dbReference>
<feature type="region of interest" description="Disordered" evidence="8">
    <location>
        <begin position="168"/>
        <end position="221"/>
    </location>
</feature>
<keyword evidence="7" id="KW-0966">Cell projection</keyword>
<evidence type="ECO:0000256" key="8">
    <source>
        <dbReference type="SAM" id="MobiDB-lite"/>
    </source>
</evidence>
<dbReference type="GO" id="GO:0060271">
    <property type="term" value="P:cilium assembly"/>
    <property type="evidence" value="ECO:0007669"/>
    <property type="project" value="TreeGrafter"/>
</dbReference>
<reference evidence="11" key="1">
    <citation type="journal article" date="2014" name="Nat. Genet.">
        <title>Genome of the human hookworm Necator americanus.</title>
        <authorList>
            <person name="Tang Y.T."/>
            <person name="Gao X."/>
            <person name="Rosa B.A."/>
            <person name="Abubucker S."/>
            <person name="Hallsworth-Pepin K."/>
            <person name="Martin J."/>
            <person name="Tyagi R."/>
            <person name="Heizer E."/>
            <person name="Zhang X."/>
            <person name="Bhonagiri-Palsikar V."/>
            <person name="Minx P."/>
            <person name="Warren W.C."/>
            <person name="Wang Q."/>
            <person name="Zhan B."/>
            <person name="Hotez P.J."/>
            <person name="Sternberg P.W."/>
            <person name="Dougall A."/>
            <person name="Gaze S.T."/>
            <person name="Mulvenna J."/>
            <person name="Sotillo J."/>
            <person name="Ranganathan S."/>
            <person name="Rabelo E.M."/>
            <person name="Wilson R.K."/>
            <person name="Felgner P.L."/>
            <person name="Bethony J."/>
            <person name="Hawdon J.M."/>
            <person name="Gasser R.B."/>
            <person name="Loukas A."/>
            <person name="Mitreva M."/>
        </authorList>
    </citation>
    <scope>NUCLEOTIDE SEQUENCE [LARGE SCALE GENOMIC DNA]</scope>
</reference>
<feature type="compositionally biased region" description="Polar residues" evidence="8">
    <location>
        <begin position="69"/>
        <end position="84"/>
    </location>
</feature>
<feature type="compositionally biased region" description="Basic and acidic residues" evidence="8">
    <location>
        <begin position="87"/>
        <end position="108"/>
    </location>
</feature>
<gene>
    <name evidence="10" type="ORF">NECAME_12928</name>
</gene>
<dbReference type="PANTHER" id="PTHR34174">
    <property type="entry name" value="HYDROLETHALUS SYNDROME PROTEIN 1"/>
    <property type="match status" value="1"/>
</dbReference>
<evidence type="ECO:0000256" key="5">
    <source>
        <dbReference type="ARBA" id="ARBA00022794"/>
    </source>
</evidence>
<evidence type="ECO:0000313" key="11">
    <source>
        <dbReference type="Proteomes" id="UP000053676"/>
    </source>
</evidence>
<feature type="domain" description="Centriolar and ciliogenesis-associated protein HYLS1 C-terminal" evidence="9">
    <location>
        <begin position="243"/>
        <end position="297"/>
    </location>
</feature>
<dbReference type="InterPro" id="IPR027918">
    <property type="entry name" value="HYLS1_C_dom"/>
</dbReference>
<dbReference type="STRING" id="51031.W2SYD4"/>
<dbReference type="GO" id="GO:0005814">
    <property type="term" value="C:centriole"/>
    <property type="evidence" value="ECO:0007669"/>
    <property type="project" value="UniProtKB-SubCell"/>
</dbReference>
<dbReference type="OMA" id="GWLENPP"/>
<dbReference type="AlphaFoldDB" id="W2SYD4"/>
<evidence type="ECO:0000256" key="1">
    <source>
        <dbReference type="ARBA" id="ARBA00004114"/>
    </source>
</evidence>
<protein>
    <recommendedName>
        <fullName evidence="9">Centriolar and ciliogenesis-associated protein HYLS1 C-terminal domain-containing protein</fullName>
    </recommendedName>
</protein>
<name>W2SYD4_NECAM</name>
<evidence type="ECO:0000259" key="9">
    <source>
        <dbReference type="Pfam" id="PF15311"/>
    </source>
</evidence>
<evidence type="ECO:0000256" key="6">
    <source>
        <dbReference type="ARBA" id="ARBA00023212"/>
    </source>
</evidence>
<dbReference type="CTD" id="25352956"/>
<evidence type="ECO:0000256" key="2">
    <source>
        <dbReference type="ARBA" id="ARBA00004138"/>
    </source>
</evidence>
<proteinExistence type="inferred from homology"/>
<organism evidence="10 11">
    <name type="scientific">Necator americanus</name>
    <name type="common">Human hookworm</name>
    <dbReference type="NCBI Taxonomy" id="51031"/>
    <lineage>
        <taxon>Eukaryota</taxon>
        <taxon>Metazoa</taxon>
        <taxon>Ecdysozoa</taxon>
        <taxon>Nematoda</taxon>
        <taxon>Chromadorea</taxon>
        <taxon>Rhabditida</taxon>
        <taxon>Rhabditina</taxon>
        <taxon>Rhabditomorpha</taxon>
        <taxon>Strongyloidea</taxon>
        <taxon>Ancylostomatidae</taxon>
        <taxon>Bunostominae</taxon>
        <taxon>Necator</taxon>
    </lineage>
</organism>
<feature type="compositionally biased region" description="Low complexity" evidence="8">
    <location>
        <begin position="58"/>
        <end position="68"/>
    </location>
</feature>
<accession>W2SYD4</accession>
<feature type="compositionally biased region" description="Basic and acidic residues" evidence="8">
    <location>
        <begin position="302"/>
        <end position="313"/>
    </location>
</feature>
<dbReference type="GeneID" id="25352956"/>
<dbReference type="EMBL" id="KI660354">
    <property type="protein sequence ID" value="ETN74548.1"/>
    <property type="molecule type" value="Genomic_DNA"/>
</dbReference>